<dbReference type="AlphaFoldDB" id="A0A4P6MUU3"/>
<gene>
    <name evidence="5" type="ORF">EXU32_15405</name>
</gene>
<evidence type="ECO:0000313" key="5">
    <source>
        <dbReference type="EMBL" id="QBF47514.1"/>
    </source>
</evidence>
<evidence type="ECO:0000313" key="6">
    <source>
        <dbReference type="Proteomes" id="UP000290408"/>
    </source>
</evidence>
<dbReference type="Pfam" id="PF02332">
    <property type="entry name" value="Phenol_Hydrox"/>
    <property type="match status" value="1"/>
</dbReference>
<keyword evidence="6" id="KW-1185">Reference proteome</keyword>
<keyword evidence="2" id="KW-0560">Oxidoreductase</keyword>
<accession>A0A4P6MUU3</accession>
<dbReference type="OrthoDB" id="9806768at2"/>
<dbReference type="EMBL" id="CP036164">
    <property type="protein sequence ID" value="QBF47514.1"/>
    <property type="molecule type" value="Genomic_DNA"/>
</dbReference>
<dbReference type="SUPFAM" id="SSF47240">
    <property type="entry name" value="Ferritin-like"/>
    <property type="match status" value="1"/>
</dbReference>
<protein>
    <recommendedName>
        <fullName evidence="1">propane 2-monooxygenase</fullName>
        <ecNumber evidence="1">1.14.13.227</ecNumber>
    </recommendedName>
</protein>
<proteinExistence type="predicted"/>
<dbReference type="Gene3D" id="1.10.620.20">
    <property type="entry name" value="Ribonucleotide Reductase, subunit A"/>
    <property type="match status" value="1"/>
</dbReference>
<evidence type="ECO:0000256" key="3">
    <source>
        <dbReference type="ARBA" id="ARBA00023033"/>
    </source>
</evidence>
<dbReference type="EC" id="1.14.13.227" evidence="1"/>
<dbReference type="Proteomes" id="UP000290408">
    <property type="component" value="Chromosome"/>
</dbReference>
<dbReference type="KEGG" id="jli:EXU32_15405"/>
<keyword evidence="3 5" id="KW-0503">Monooxygenase</keyword>
<reference evidence="5 6" key="1">
    <citation type="submission" date="2019-02" db="EMBL/GenBank/DDBJ databases">
        <title>Genomic data mining of an Antarctic deep-sea actinobacterium, Janibacterlimosus P3-3-X1.</title>
        <authorList>
            <person name="Liao L."/>
            <person name="Chen B."/>
        </authorList>
    </citation>
    <scope>NUCLEOTIDE SEQUENCE [LARGE SCALE GENOMIC DNA]</scope>
    <source>
        <strain evidence="5 6">P3-3-X1</strain>
    </source>
</reference>
<dbReference type="RefSeq" id="WP_130630701.1">
    <property type="nucleotide sequence ID" value="NZ_CP036164.1"/>
</dbReference>
<dbReference type="InterPro" id="IPR009078">
    <property type="entry name" value="Ferritin-like_SF"/>
</dbReference>
<dbReference type="InterPro" id="IPR003430">
    <property type="entry name" value="Phenol_Hydrox"/>
</dbReference>
<sequence>MQYELKTQVIEPQRQTFTHVAKRFGDKPASRYLEGIIDVQPKEHFHYRPTWDPTREIYDDSYSVFRLTDTYSFLDPRQFYYAPYVTARAAHHEAFATSLQYIEDRGLLERLSDGWKGVLTELVVPLRHLESGGQLILCGMARFAFGATITQAAAYSGFDRVGNAQVLSRAGIALGGGTADLLTEAKEHWMDDAALQPLRKLAEETIVESDWGVALLQLDAVDHLLYDLLYRYLDDEAVNSGAPAYSLISQHMSNWFDDNRKWIDALYKAWRADPELGETNSALLAEHGAAAVDTALEAVTPFAARIEELLGDGIKAVDRITAKAAEVRSAHTGEQA</sequence>
<organism evidence="5 6">
    <name type="scientific">Janibacter limosus</name>
    <dbReference type="NCBI Taxonomy" id="53458"/>
    <lineage>
        <taxon>Bacteria</taxon>
        <taxon>Bacillati</taxon>
        <taxon>Actinomycetota</taxon>
        <taxon>Actinomycetes</taxon>
        <taxon>Micrococcales</taxon>
        <taxon>Intrasporangiaceae</taxon>
        <taxon>Janibacter</taxon>
    </lineage>
</organism>
<comment type="catalytic activity">
    <reaction evidence="4">
        <text>propane + NADH + O2 + H(+) = propan-2-ol + NAD(+) + H2O</text>
        <dbReference type="Rhea" id="RHEA:49992"/>
        <dbReference type="ChEBI" id="CHEBI:15377"/>
        <dbReference type="ChEBI" id="CHEBI:15378"/>
        <dbReference type="ChEBI" id="CHEBI:15379"/>
        <dbReference type="ChEBI" id="CHEBI:17824"/>
        <dbReference type="ChEBI" id="CHEBI:32879"/>
        <dbReference type="ChEBI" id="CHEBI:57540"/>
        <dbReference type="ChEBI" id="CHEBI:57945"/>
        <dbReference type="EC" id="1.14.13.227"/>
    </reaction>
</comment>
<name>A0A4P6MUU3_9MICO</name>
<evidence type="ECO:0000256" key="4">
    <source>
        <dbReference type="ARBA" id="ARBA00048941"/>
    </source>
</evidence>
<dbReference type="GO" id="GO:0004497">
    <property type="term" value="F:monooxygenase activity"/>
    <property type="evidence" value="ECO:0007669"/>
    <property type="project" value="UniProtKB-KW"/>
</dbReference>
<evidence type="ECO:0000256" key="1">
    <source>
        <dbReference type="ARBA" id="ARBA00012710"/>
    </source>
</evidence>
<dbReference type="STRING" id="1216970.GCA_001570985_00660"/>
<evidence type="ECO:0000256" key="2">
    <source>
        <dbReference type="ARBA" id="ARBA00023002"/>
    </source>
</evidence>
<dbReference type="InterPro" id="IPR012348">
    <property type="entry name" value="RNR-like"/>
</dbReference>